<organism evidence="3 4">
    <name type="scientific">Sphingobacterium arenae</name>
    <dbReference type="NCBI Taxonomy" id="1280598"/>
    <lineage>
        <taxon>Bacteria</taxon>
        <taxon>Pseudomonadati</taxon>
        <taxon>Bacteroidota</taxon>
        <taxon>Sphingobacteriia</taxon>
        <taxon>Sphingobacteriales</taxon>
        <taxon>Sphingobacteriaceae</taxon>
        <taxon>Sphingobacterium</taxon>
    </lineage>
</organism>
<dbReference type="InterPro" id="IPR012373">
    <property type="entry name" value="Ferrdict_sens_TM"/>
</dbReference>
<feature type="domain" description="FecR protein" evidence="1">
    <location>
        <begin position="113"/>
        <end position="213"/>
    </location>
</feature>
<accession>A0ABR7Y7R5</accession>
<evidence type="ECO:0000313" key="3">
    <source>
        <dbReference type="EMBL" id="MBD1427329.1"/>
    </source>
</evidence>
<evidence type="ECO:0000259" key="2">
    <source>
        <dbReference type="Pfam" id="PF16344"/>
    </source>
</evidence>
<dbReference type="PANTHER" id="PTHR30273">
    <property type="entry name" value="PERIPLASMIC SIGNAL SENSOR AND SIGMA FACTOR ACTIVATOR FECR-RELATED"/>
    <property type="match status" value="1"/>
</dbReference>
<evidence type="ECO:0000259" key="1">
    <source>
        <dbReference type="Pfam" id="PF04773"/>
    </source>
</evidence>
<proteinExistence type="predicted"/>
<dbReference type="Gene3D" id="3.55.50.30">
    <property type="match status" value="1"/>
</dbReference>
<keyword evidence="4" id="KW-1185">Reference proteome</keyword>
<gene>
    <name evidence="3" type="ORF">H8B17_17255</name>
</gene>
<protein>
    <submittedName>
        <fullName evidence="3">FecR domain-containing protein</fullName>
    </submittedName>
</protein>
<dbReference type="RefSeq" id="WP_190310484.1">
    <property type="nucleotide sequence ID" value="NZ_JACNYK010000006.1"/>
</dbReference>
<reference evidence="3 4" key="1">
    <citation type="submission" date="2020-08" db="EMBL/GenBank/DDBJ databases">
        <title>Sphingobacterium sp. DN00404 isolated from aquaculture water.</title>
        <authorList>
            <person name="Zhang M."/>
        </authorList>
    </citation>
    <scope>NUCLEOTIDE SEQUENCE [LARGE SCALE GENOMIC DNA]</scope>
    <source>
        <strain evidence="3 4">KCTC 32294</strain>
    </source>
</reference>
<sequence length="323" mass="36131">MASPSSTKPSRLRRLWASTSIAAALLLLGIGLALYWPSSLMPADEHIVADIAAGEEKAILTLANGRKITLDGRAQGTLVQENGITIHKNADNILTYTLQEADDQEIGTLTYNTIETPRGGEYQVVLSDGTTVWLNAESSLMFPSRFSTSSREVSIRGEAYFSVVRQEQITGRHIPFIVDTDQQRIEVLGTEFNVNSYPDRSRQQTTLVEGSVRVISRTSNQQMVLKPGQQARIGSTMEIIQADLEKEIAWKHGDFIFKNDRLPDILHQVARWYNISVSYPEHLAELRYSGMVSRQRPLSAIVAMLESTGEIKVNIKERRVMIE</sequence>
<dbReference type="Proteomes" id="UP000606494">
    <property type="component" value="Unassembled WGS sequence"/>
</dbReference>
<evidence type="ECO:0000313" key="4">
    <source>
        <dbReference type="Proteomes" id="UP000606494"/>
    </source>
</evidence>
<dbReference type="Pfam" id="PF16344">
    <property type="entry name" value="FecR_C"/>
    <property type="match status" value="1"/>
</dbReference>
<dbReference type="PANTHER" id="PTHR30273:SF2">
    <property type="entry name" value="PROTEIN FECR"/>
    <property type="match status" value="1"/>
</dbReference>
<feature type="domain" description="Protein FecR C-terminal" evidence="2">
    <location>
        <begin position="254"/>
        <end position="322"/>
    </location>
</feature>
<dbReference type="Pfam" id="PF04773">
    <property type="entry name" value="FecR"/>
    <property type="match status" value="1"/>
</dbReference>
<dbReference type="Gene3D" id="2.60.120.1440">
    <property type="match status" value="1"/>
</dbReference>
<dbReference type="PIRSF" id="PIRSF018266">
    <property type="entry name" value="FecR"/>
    <property type="match status" value="1"/>
</dbReference>
<name>A0ABR7Y7R5_9SPHI</name>
<dbReference type="InterPro" id="IPR032508">
    <property type="entry name" value="FecR_C"/>
</dbReference>
<comment type="caution">
    <text evidence="3">The sequence shown here is derived from an EMBL/GenBank/DDBJ whole genome shotgun (WGS) entry which is preliminary data.</text>
</comment>
<dbReference type="InterPro" id="IPR006860">
    <property type="entry name" value="FecR"/>
</dbReference>
<dbReference type="EMBL" id="JACNYK010000006">
    <property type="protein sequence ID" value="MBD1427329.1"/>
    <property type="molecule type" value="Genomic_DNA"/>
</dbReference>